<keyword evidence="1" id="KW-0732">Signal</keyword>
<accession>A0A4R1BJC2</accession>
<name>A0A4R1BJC2_9BACT</name>
<evidence type="ECO:0008006" key="4">
    <source>
        <dbReference type="Google" id="ProtNLM"/>
    </source>
</evidence>
<dbReference type="Proteomes" id="UP000295334">
    <property type="component" value="Unassembled WGS sequence"/>
</dbReference>
<sequence length="78" mass="7378">MKKILVMLAVAATFTACNSGSESTTTTDTSATTTTTVSADTVSGAKMGGDTAAAGVGVTGDTTTHAAGADTASHGGAH</sequence>
<proteinExistence type="predicted"/>
<evidence type="ECO:0000313" key="3">
    <source>
        <dbReference type="Proteomes" id="UP000295334"/>
    </source>
</evidence>
<dbReference type="AlphaFoldDB" id="A0A4R1BJC2"/>
<evidence type="ECO:0000313" key="2">
    <source>
        <dbReference type="EMBL" id="TCJ17423.1"/>
    </source>
</evidence>
<protein>
    <recommendedName>
        <fullName evidence="4">Lipoprotein</fullName>
    </recommendedName>
</protein>
<keyword evidence="3" id="KW-1185">Reference proteome</keyword>
<evidence type="ECO:0000256" key="1">
    <source>
        <dbReference type="SAM" id="SignalP"/>
    </source>
</evidence>
<feature type="signal peptide" evidence="1">
    <location>
        <begin position="1"/>
        <end position="18"/>
    </location>
</feature>
<reference evidence="2 3" key="1">
    <citation type="submission" date="2019-03" db="EMBL/GenBank/DDBJ databases">
        <authorList>
            <person name="Kim M.K.M."/>
        </authorList>
    </citation>
    <scope>NUCLEOTIDE SEQUENCE [LARGE SCALE GENOMIC DNA]</scope>
    <source>
        <strain evidence="2 3">17J68-12</strain>
    </source>
</reference>
<gene>
    <name evidence="2" type="ORF">EPD60_04325</name>
</gene>
<feature type="chain" id="PRO_5020635875" description="Lipoprotein" evidence="1">
    <location>
        <begin position="19"/>
        <end position="78"/>
    </location>
</feature>
<dbReference type="PROSITE" id="PS51257">
    <property type="entry name" value="PROKAR_LIPOPROTEIN"/>
    <property type="match status" value="1"/>
</dbReference>
<comment type="caution">
    <text evidence="2">The sequence shown here is derived from an EMBL/GenBank/DDBJ whole genome shotgun (WGS) entry which is preliminary data.</text>
</comment>
<dbReference type="EMBL" id="SJZI01000008">
    <property type="protein sequence ID" value="TCJ17423.1"/>
    <property type="molecule type" value="Genomic_DNA"/>
</dbReference>
<organism evidence="2 3">
    <name type="scientific">Flaviaesturariibacter flavus</name>
    <dbReference type="NCBI Taxonomy" id="2502780"/>
    <lineage>
        <taxon>Bacteria</taxon>
        <taxon>Pseudomonadati</taxon>
        <taxon>Bacteroidota</taxon>
        <taxon>Chitinophagia</taxon>
        <taxon>Chitinophagales</taxon>
        <taxon>Chitinophagaceae</taxon>
        <taxon>Flaviaestuariibacter</taxon>
    </lineage>
</organism>
<dbReference type="RefSeq" id="WP_131447212.1">
    <property type="nucleotide sequence ID" value="NZ_SJZI01000008.1"/>
</dbReference>